<proteinExistence type="predicted"/>
<keyword evidence="5" id="KW-0505">Motor protein</keyword>
<dbReference type="EMBL" id="LXQA010184898">
    <property type="protein sequence ID" value="MCI31136.1"/>
    <property type="molecule type" value="Genomic_DNA"/>
</dbReference>
<evidence type="ECO:0000256" key="1">
    <source>
        <dbReference type="ARBA" id="ARBA00022701"/>
    </source>
</evidence>
<evidence type="ECO:0000256" key="5">
    <source>
        <dbReference type="ARBA" id="ARBA00023175"/>
    </source>
</evidence>
<evidence type="ECO:0000256" key="4">
    <source>
        <dbReference type="ARBA" id="ARBA00023054"/>
    </source>
</evidence>
<evidence type="ECO:0000313" key="8">
    <source>
        <dbReference type="Proteomes" id="UP000265520"/>
    </source>
</evidence>
<keyword evidence="8" id="KW-1185">Reference proteome</keyword>
<keyword evidence="3" id="KW-0067">ATP-binding</keyword>
<dbReference type="InterPro" id="IPR044986">
    <property type="entry name" value="KIF15/KIN-12"/>
</dbReference>
<keyword evidence="4 6" id="KW-0175">Coiled coil</keyword>
<dbReference type="GO" id="GO:0005524">
    <property type="term" value="F:ATP binding"/>
    <property type="evidence" value="ECO:0007669"/>
    <property type="project" value="UniProtKB-KW"/>
</dbReference>
<dbReference type="PANTHER" id="PTHR37739:SF8">
    <property type="entry name" value="KINESIN-LIKE PROTEIN KIN-12D"/>
    <property type="match status" value="1"/>
</dbReference>
<evidence type="ECO:0000256" key="6">
    <source>
        <dbReference type="SAM" id="Coils"/>
    </source>
</evidence>
<evidence type="ECO:0000256" key="3">
    <source>
        <dbReference type="ARBA" id="ARBA00022840"/>
    </source>
</evidence>
<dbReference type="Proteomes" id="UP000265520">
    <property type="component" value="Unassembled WGS sequence"/>
</dbReference>
<feature type="non-terminal residue" evidence="7">
    <location>
        <position position="76"/>
    </location>
</feature>
<feature type="coiled-coil region" evidence="6">
    <location>
        <begin position="9"/>
        <end position="71"/>
    </location>
</feature>
<accession>A0A392R5K5</accession>
<name>A0A392R5K5_9FABA</name>
<evidence type="ECO:0000256" key="2">
    <source>
        <dbReference type="ARBA" id="ARBA00022741"/>
    </source>
</evidence>
<organism evidence="7 8">
    <name type="scientific">Trifolium medium</name>
    <dbReference type="NCBI Taxonomy" id="97028"/>
    <lineage>
        <taxon>Eukaryota</taxon>
        <taxon>Viridiplantae</taxon>
        <taxon>Streptophyta</taxon>
        <taxon>Embryophyta</taxon>
        <taxon>Tracheophyta</taxon>
        <taxon>Spermatophyta</taxon>
        <taxon>Magnoliopsida</taxon>
        <taxon>eudicotyledons</taxon>
        <taxon>Gunneridae</taxon>
        <taxon>Pentapetalae</taxon>
        <taxon>rosids</taxon>
        <taxon>fabids</taxon>
        <taxon>Fabales</taxon>
        <taxon>Fabaceae</taxon>
        <taxon>Papilionoideae</taxon>
        <taxon>50 kb inversion clade</taxon>
        <taxon>NPAAA clade</taxon>
        <taxon>Hologalegina</taxon>
        <taxon>IRL clade</taxon>
        <taxon>Trifolieae</taxon>
        <taxon>Trifolium</taxon>
    </lineage>
</organism>
<dbReference type="AlphaFoldDB" id="A0A392R5K5"/>
<evidence type="ECO:0000313" key="7">
    <source>
        <dbReference type="EMBL" id="MCI31136.1"/>
    </source>
</evidence>
<keyword evidence="1" id="KW-0493">Microtubule</keyword>
<protein>
    <submittedName>
        <fullName evidence="7">Kinesin motor domain protein</fullName>
    </submittedName>
</protein>
<sequence length="76" mass="8956">MAETRKVYAEDKEAEVELLERSIEELESTINVLENNVDFIKGEAERQRLQREDLEMELCALKDQMQNLRNADDDIK</sequence>
<keyword evidence="2" id="KW-0547">Nucleotide-binding</keyword>
<dbReference type="PANTHER" id="PTHR37739">
    <property type="entry name" value="KINESIN-LIKE PROTEIN KIN-12D"/>
    <property type="match status" value="1"/>
</dbReference>
<reference evidence="7 8" key="1">
    <citation type="journal article" date="2018" name="Front. Plant Sci.">
        <title>Red Clover (Trifolium pratense) and Zigzag Clover (T. medium) - A Picture of Genomic Similarities and Differences.</title>
        <authorList>
            <person name="Dluhosova J."/>
            <person name="Istvanek J."/>
            <person name="Nedelnik J."/>
            <person name="Repkova J."/>
        </authorList>
    </citation>
    <scope>NUCLEOTIDE SEQUENCE [LARGE SCALE GENOMIC DNA]</scope>
    <source>
        <strain evidence="8">cv. 10/8</strain>
        <tissue evidence="7">Leaf</tissue>
    </source>
</reference>
<comment type="caution">
    <text evidence="7">The sequence shown here is derived from an EMBL/GenBank/DDBJ whole genome shotgun (WGS) entry which is preliminary data.</text>
</comment>
<dbReference type="GO" id="GO:0005874">
    <property type="term" value="C:microtubule"/>
    <property type="evidence" value="ECO:0007669"/>
    <property type="project" value="UniProtKB-KW"/>
</dbReference>